<keyword evidence="8" id="KW-1185">Reference proteome</keyword>
<comment type="subcellular location">
    <subcellularLocation>
        <location evidence="1">Endomembrane system</location>
        <topology evidence="1">Multi-pass membrane protein</topology>
    </subcellularLocation>
</comment>
<accession>K6UVA4</accession>
<dbReference type="AlphaFoldDB" id="I2B3P7"/>
<evidence type="ECO:0000256" key="3">
    <source>
        <dbReference type="ARBA" id="ARBA00022989"/>
    </source>
</evidence>
<dbReference type="eggNOG" id="ENOG5031J0W">
    <property type="taxonomic scope" value="Bacteria"/>
</dbReference>
<feature type="transmembrane region" description="Helical" evidence="5">
    <location>
        <begin position="45"/>
        <end position="68"/>
    </location>
</feature>
<dbReference type="InterPro" id="IPR003807">
    <property type="entry name" value="DUF202"/>
</dbReference>
<sequence length="119" mass="13376">MADNRRQRRIADPGLQPERTSLAWFRTLLGYGALLLLALRHQGQIAGTVYWITLAITSLAGFVIYGYARQRNLMDIELSDFVNRAAMGARLSIVLAVLALAVLFSAAHARWILQYLQEM</sequence>
<evidence type="ECO:0000256" key="4">
    <source>
        <dbReference type="ARBA" id="ARBA00023136"/>
    </source>
</evidence>
<evidence type="ECO:0000313" key="8">
    <source>
        <dbReference type="Proteomes" id="UP000001955"/>
    </source>
</evidence>
<reference evidence="7 8" key="1">
    <citation type="journal article" date="2012" name="J. Bacteriol.">
        <title>Complete genome sequence of the B12-producing Shimwellia blattae strain DSM 4481, isolated from a cockroach.</title>
        <authorList>
            <person name="Brzuszkiewicz E."/>
            <person name="Waschkowitz T."/>
            <person name="Wiezer A."/>
            <person name="Daniel R."/>
        </authorList>
    </citation>
    <scope>NUCLEOTIDE SEQUENCE [LARGE SCALE GENOMIC DNA]</scope>
    <source>
        <strain evidence="8">ATCC 29907 / DSM 4481 / JCM 1650 / NBRC 105725 / CDC 9005-74</strain>
    </source>
</reference>
<name>I2B3P7_SHIBC</name>
<dbReference type="RefSeq" id="WP_002443751.1">
    <property type="nucleotide sequence ID" value="NC_017910.1"/>
</dbReference>
<dbReference type="HOGENOM" id="CLU_150487_2_0_6"/>
<evidence type="ECO:0000256" key="5">
    <source>
        <dbReference type="SAM" id="Phobius"/>
    </source>
</evidence>
<feature type="transmembrane region" description="Helical" evidence="5">
    <location>
        <begin position="21"/>
        <end position="39"/>
    </location>
</feature>
<dbReference type="OrthoDB" id="3701077at2"/>
<evidence type="ECO:0000313" key="7">
    <source>
        <dbReference type="EMBL" id="AFJ45151.1"/>
    </source>
</evidence>
<dbReference type="PATRIC" id="fig|630626.3.peg.14"/>
<organism evidence="7 8">
    <name type="scientific">Shimwellia blattae (strain ATCC 29907 / DSM 4481 / JCM 1650 / NBRC 105725 / CDC 9005-74)</name>
    <name type="common">Escherichia blattae</name>
    <dbReference type="NCBI Taxonomy" id="630626"/>
    <lineage>
        <taxon>Bacteria</taxon>
        <taxon>Pseudomonadati</taxon>
        <taxon>Pseudomonadota</taxon>
        <taxon>Gammaproteobacteria</taxon>
        <taxon>Enterobacterales</taxon>
        <taxon>Enterobacteriaceae</taxon>
        <taxon>Shimwellia</taxon>
    </lineage>
</organism>
<evidence type="ECO:0000259" key="6">
    <source>
        <dbReference type="Pfam" id="PF02656"/>
    </source>
</evidence>
<dbReference type="KEGG" id="ebt:EBL_c00140"/>
<keyword evidence="3 5" id="KW-1133">Transmembrane helix</keyword>
<dbReference type="Pfam" id="PF02656">
    <property type="entry name" value="DUF202"/>
    <property type="match status" value="1"/>
</dbReference>
<feature type="transmembrane region" description="Helical" evidence="5">
    <location>
        <begin position="89"/>
        <end position="113"/>
    </location>
</feature>
<proteinExistence type="predicted"/>
<dbReference type="Proteomes" id="UP000001955">
    <property type="component" value="Chromosome"/>
</dbReference>
<feature type="domain" description="DUF202" evidence="6">
    <location>
        <begin position="12"/>
        <end position="66"/>
    </location>
</feature>
<dbReference type="STRING" id="630626.EBL_c00140"/>
<protein>
    <submittedName>
        <fullName evidence="7">Putative membrane protein</fullName>
    </submittedName>
</protein>
<keyword evidence="4 5" id="KW-0472">Membrane</keyword>
<dbReference type="EMBL" id="CP001560">
    <property type="protein sequence ID" value="AFJ45151.1"/>
    <property type="molecule type" value="Genomic_DNA"/>
</dbReference>
<keyword evidence="2 5" id="KW-0812">Transmembrane</keyword>
<dbReference type="GO" id="GO:0012505">
    <property type="term" value="C:endomembrane system"/>
    <property type="evidence" value="ECO:0007669"/>
    <property type="project" value="UniProtKB-SubCell"/>
</dbReference>
<accession>I2B3P7</accession>
<evidence type="ECO:0000256" key="1">
    <source>
        <dbReference type="ARBA" id="ARBA00004127"/>
    </source>
</evidence>
<gene>
    <name evidence="7" type="primary">yidG</name>
    <name evidence="7" type="ordered locus">EBL_c00140</name>
</gene>
<evidence type="ECO:0000256" key="2">
    <source>
        <dbReference type="ARBA" id="ARBA00022692"/>
    </source>
</evidence>